<dbReference type="STRING" id="587636.SAMN05216199_1110"/>
<accession>A0A1H9RSU7</accession>
<proteinExistence type="predicted"/>
<protein>
    <recommendedName>
        <fullName evidence="4">DUF3099 domain-containing protein</fullName>
    </recommendedName>
</protein>
<evidence type="ECO:0008006" key="4">
    <source>
        <dbReference type="Google" id="ProtNLM"/>
    </source>
</evidence>
<keyword evidence="3" id="KW-1185">Reference proteome</keyword>
<keyword evidence="1" id="KW-0472">Membrane</keyword>
<feature type="transmembrane region" description="Helical" evidence="1">
    <location>
        <begin position="28"/>
        <end position="48"/>
    </location>
</feature>
<keyword evidence="1" id="KW-0812">Transmembrane</keyword>
<dbReference type="Proteomes" id="UP000199019">
    <property type="component" value="Unassembled WGS sequence"/>
</dbReference>
<gene>
    <name evidence="2" type="ORF">SAMN05216199_1110</name>
</gene>
<dbReference type="AlphaFoldDB" id="A0A1H9RSU7"/>
<evidence type="ECO:0000313" key="3">
    <source>
        <dbReference type="Proteomes" id="UP000199019"/>
    </source>
</evidence>
<dbReference type="Pfam" id="PF11298">
    <property type="entry name" value="DUF3099"/>
    <property type="match status" value="1"/>
</dbReference>
<keyword evidence="1" id="KW-1133">Transmembrane helix</keyword>
<evidence type="ECO:0000256" key="1">
    <source>
        <dbReference type="SAM" id="Phobius"/>
    </source>
</evidence>
<reference evidence="3" key="1">
    <citation type="submission" date="2016-10" db="EMBL/GenBank/DDBJ databases">
        <authorList>
            <person name="Varghese N."/>
            <person name="Submissions S."/>
        </authorList>
    </citation>
    <scope>NUCLEOTIDE SEQUENCE [LARGE SCALE GENOMIC DNA]</scope>
    <source>
        <strain evidence="3">CGMCC 1.6963</strain>
    </source>
</reference>
<evidence type="ECO:0000313" key="2">
    <source>
        <dbReference type="EMBL" id="SER75910.1"/>
    </source>
</evidence>
<dbReference type="InterPro" id="IPR021449">
    <property type="entry name" value="DUF3099"/>
</dbReference>
<sequence>MRWYLWLMGTCVVLLALAWFLVRLWSVPLAIGMSVVAAFIPPIAVIIANAGRLK</sequence>
<name>A0A1H9RSU7_9MICO</name>
<organism evidence="2 3">
    <name type="scientific">Pedococcus cremeus</name>
    <dbReference type="NCBI Taxonomy" id="587636"/>
    <lineage>
        <taxon>Bacteria</taxon>
        <taxon>Bacillati</taxon>
        <taxon>Actinomycetota</taxon>
        <taxon>Actinomycetes</taxon>
        <taxon>Micrococcales</taxon>
        <taxon>Intrasporangiaceae</taxon>
        <taxon>Pedococcus</taxon>
    </lineage>
</organism>
<feature type="transmembrane region" description="Helical" evidence="1">
    <location>
        <begin position="5"/>
        <end position="22"/>
    </location>
</feature>
<dbReference type="EMBL" id="FOHB01000001">
    <property type="protein sequence ID" value="SER75910.1"/>
    <property type="molecule type" value="Genomic_DNA"/>
</dbReference>